<evidence type="ECO:0000313" key="6">
    <source>
        <dbReference type="EMBL" id="KAF2751911.1"/>
    </source>
</evidence>
<feature type="signal peptide" evidence="3">
    <location>
        <begin position="1"/>
        <end position="19"/>
    </location>
</feature>
<evidence type="ECO:0000256" key="2">
    <source>
        <dbReference type="ARBA" id="ARBA00022801"/>
    </source>
</evidence>
<evidence type="ECO:0000256" key="1">
    <source>
        <dbReference type="ARBA" id="ARBA00022729"/>
    </source>
</evidence>
<feature type="domain" description="Fungal lipase-type" evidence="4">
    <location>
        <begin position="102"/>
        <end position="232"/>
    </location>
</feature>
<dbReference type="InterPro" id="IPR029058">
    <property type="entry name" value="AB_hydrolase_fold"/>
</dbReference>
<dbReference type="CDD" id="cd00519">
    <property type="entry name" value="Lipase_3"/>
    <property type="match status" value="1"/>
</dbReference>
<evidence type="ECO:0000256" key="3">
    <source>
        <dbReference type="SAM" id="SignalP"/>
    </source>
</evidence>
<keyword evidence="7" id="KW-1185">Reference proteome</keyword>
<dbReference type="InterPro" id="IPR002921">
    <property type="entry name" value="Fungal_lipase-type"/>
</dbReference>
<evidence type="ECO:0000313" key="7">
    <source>
        <dbReference type="Proteomes" id="UP000799440"/>
    </source>
</evidence>
<dbReference type="PANTHER" id="PTHR46640:SF1">
    <property type="entry name" value="FUNGAL LIPASE-LIKE DOMAIN-CONTAINING PROTEIN-RELATED"/>
    <property type="match status" value="1"/>
</dbReference>
<dbReference type="InterPro" id="IPR051299">
    <property type="entry name" value="AB_hydrolase_lip/est"/>
</dbReference>
<sequence>MATWVRLVIFSVLAAFSFAAPTLEKRSIDAELLSSFNLMSQYASAAYCPKNYNSPGDKVSCAAERCLQIQAANTTTLVEFNSDLDTDVTGYVATDDTNRLIIVSFRGSHSLDNWITNLQLDLVQTDLCAGCTAHRGFWQSWLDSRKDVMGAIKRAVQTRPGYQIVATGHSLGGSIATLAAAQLRRDGYKVTLYSFGAPRIGGPKLSDFITRQTGGNYRVTHWNDPVPRLPPLPFGYVHISPEYYINRGNRLSVAPSHVKIYPGSINLEGNAAWIATDIGAHLWYFFGITDACK</sequence>
<dbReference type="Pfam" id="PF03893">
    <property type="entry name" value="Lipase3_N"/>
    <property type="match status" value="1"/>
</dbReference>
<dbReference type="PANTHER" id="PTHR46640">
    <property type="entry name" value="TRIACYLGLYCEROL LIPASE, PUTATIVE (AFU_ORTHOLOGUE AFUA_6G06510)-RELATED"/>
    <property type="match status" value="1"/>
</dbReference>
<dbReference type="Pfam" id="PF01764">
    <property type="entry name" value="Lipase_3"/>
    <property type="match status" value="1"/>
</dbReference>
<dbReference type="InterPro" id="IPR005592">
    <property type="entry name" value="Mono/diacylglycerol_lipase_N"/>
</dbReference>
<proteinExistence type="predicted"/>
<dbReference type="OrthoDB" id="426718at2759"/>
<reference evidence="6" key="1">
    <citation type="journal article" date="2020" name="Stud. Mycol.">
        <title>101 Dothideomycetes genomes: a test case for predicting lifestyles and emergence of pathogens.</title>
        <authorList>
            <person name="Haridas S."/>
            <person name="Albert R."/>
            <person name="Binder M."/>
            <person name="Bloem J."/>
            <person name="Labutti K."/>
            <person name="Salamov A."/>
            <person name="Andreopoulos B."/>
            <person name="Baker S."/>
            <person name="Barry K."/>
            <person name="Bills G."/>
            <person name="Bluhm B."/>
            <person name="Cannon C."/>
            <person name="Castanera R."/>
            <person name="Culley D."/>
            <person name="Daum C."/>
            <person name="Ezra D."/>
            <person name="Gonzalez J."/>
            <person name="Henrissat B."/>
            <person name="Kuo A."/>
            <person name="Liang C."/>
            <person name="Lipzen A."/>
            <person name="Lutzoni F."/>
            <person name="Magnuson J."/>
            <person name="Mondo S."/>
            <person name="Nolan M."/>
            <person name="Ohm R."/>
            <person name="Pangilinan J."/>
            <person name="Park H.-J."/>
            <person name="Ramirez L."/>
            <person name="Alfaro M."/>
            <person name="Sun H."/>
            <person name="Tritt A."/>
            <person name="Yoshinaga Y."/>
            <person name="Zwiers L.-H."/>
            <person name="Turgeon B."/>
            <person name="Goodwin S."/>
            <person name="Spatafora J."/>
            <person name="Crous P."/>
            <person name="Grigoriev I."/>
        </authorList>
    </citation>
    <scope>NUCLEOTIDE SEQUENCE</scope>
    <source>
        <strain evidence="6">CBS 119925</strain>
    </source>
</reference>
<evidence type="ECO:0000259" key="5">
    <source>
        <dbReference type="Pfam" id="PF03893"/>
    </source>
</evidence>
<organism evidence="6 7">
    <name type="scientific">Sporormia fimetaria CBS 119925</name>
    <dbReference type="NCBI Taxonomy" id="1340428"/>
    <lineage>
        <taxon>Eukaryota</taxon>
        <taxon>Fungi</taxon>
        <taxon>Dikarya</taxon>
        <taxon>Ascomycota</taxon>
        <taxon>Pezizomycotina</taxon>
        <taxon>Dothideomycetes</taxon>
        <taxon>Pleosporomycetidae</taxon>
        <taxon>Pleosporales</taxon>
        <taxon>Sporormiaceae</taxon>
        <taxon>Sporormia</taxon>
    </lineage>
</organism>
<keyword evidence="2" id="KW-0378">Hydrolase</keyword>
<dbReference type="Proteomes" id="UP000799440">
    <property type="component" value="Unassembled WGS sequence"/>
</dbReference>
<dbReference type="SUPFAM" id="SSF53474">
    <property type="entry name" value="alpha/beta-Hydrolases"/>
    <property type="match status" value="1"/>
</dbReference>
<dbReference type="Gene3D" id="3.40.50.1820">
    <property type="entry name" value="alpha/beta hydrolase"/>
    <property type="match status" value="1"/>
</dbReference>
<feature type="chain" id="PRO_5025474228" evidence="3">
    <location>
        <begin position="20"/>
        <end position="293"/>
    </location>
</feature>
<dbReference type="GO" id="GO:0016787">
    <property type="term" value="F:hydrolase activity"/>
    <property type="evidence" value="ECO:0007669"/>
    <property type="project" value="UniProtKB-KW"/>
</dbReference>
<protein>
    <submittedName>
        <fullName evidence="6">Alpha/beta-hydrolase</fullName>
    </submittedName>
</protein>
<dbReference type="EMBL" id="MU006561">
    <property type="protein sequence ID" value="KAF2751911.1"/>
    <property type="molecule type" value="Genomic_DNA"/>
</dbReference>
<gene>
    <name evidence="6" type="ORF">M011DRAFT_473212</name>
</gene>
<accession>A0A6A6VRM3</accession>
<dbReference type="GO" id="GO:0016042">
    <property type="term" value="P:lipid catabolic process"/>
    <property type="evidence" value="ECO:0007669"/>
    <property type="project" value="InterPro"/>
</dbReference>
<feature type="domain" description="Mono-/di-acylglycerol lipase N-terminal" evidence="5">
    <location>
        <begin position="10"/>
        <end position="75"/>
    </location>
</feature>
<evidence type="ECO:0000259" key="4">
    <source>
        <dbReference type="Pfam" id="PF01764"/>
    </source>
</evidence>
<dbReference type="AlphaFoldDB" id="A0A6A6VRM3"/>
<name>A0A6A6VRM3_9PLEO</name>
<keyword evidence="1 3" id="KW-0732">Signal</keyword>